<organism evidence="1 2">
    <name type="scientific">Methanophagales virus PBV299</name>
    <dbReference type="NCBI Taxonomy" id="2987730"/>
    <lineage>
        <taxon>Viruses</taxon>
        <taxon>Duplodnaviria</taxon>
        <taxon>Heunggongvirae</taxon>
        <taxon>Uroviricota</taxon>
        <taxon>Caudoviricetes</taxon>
        <taxon>Nakonvirales</taxon>
        <taxon>Ahpuchviridae</taxon>
        <taxon>Kisinvirus</taxon>
        <taxon>Kisinvirus pescaderoense</taxon>
    </lineage>
</organism>
<evidence type="ECO:0000313" key="2">
    <source>
        <dbReference type="Proteomes" id="UP001156193"/>
    </source>
</evidence>
<accession>A0ABY6GM09</accession>
<gene>
    <name evidence="1" type="ORF">OFDIEDLO_00080</name>
</gene>
<proteinExistence type="predicted"/>
<reference evidence="1 2" key="1">
    <citation type="submission" date="2022-09" db="EMBL/GenBank/DDBJ databases">
        <title>Evolutionary Diversification of Methanotrophic Ca. Methanophagales (ANME-1) and Their Expansive Virome.</title>
        <authorList>
            <person name="Laso-Perez R."/>
            <person name="Wu F."/>
            <person name="Cremiere A."/>
            <person name="Speth D."/>
            <person name="Magyar J.S."/>
            <person name="Krupovic M."/>
            <person name="Orphan V.J."/>
        </authorList>
    </citation>
    <scope>NUCLEOTIDE SEQUENCE [LARGE SCALE GENOMIC DNA]</scope>
    <source>
        <strain evidence="1">PBV299</strain>
    </source>
</reference>
<sequence>MKEIELEKAPKKYYISYDKHSIIVRRYSNQPRVDFLIDPKNLSPKEKVFLRRMRNFALNELALADFRAQQGSQRDKEEIERIKEFLRFLKSIL</sequence>
<dbReference type="EMBL" id="OP413838">
    <property type="protein sequence ID" value="UYL64876.1"/>
    <property type="molecule type" value="Genomic_DNA"/>
</dbReference>
<protein>
    <submittedName>
        <fullName evidence="1">Uncharacterized protein</fullName>
    </submittedName>
</protein>
<name>A0ABY6GM09_9CAUD</name>
<evidence type="ECO:0000313" key="1">
    <source>
        <dbReference type="EMBL" id="UYL64876.1"/>
    </source>
</evidence>
<dbReference type="Proteomes" id="UP001156193">
    <property type="component" value="Segment"/>
</dbReference>
<keyword evidence="2" id="KW-1185">Reference proteome</keyword>